<protein>
    <submittedName>
        <fullName evidence="1">Uncharacterized protein</fullName>
    </submittedName>
</protein>
<comment type="caution">
    <text evidence="1">The sequence shown here is derived from an EMBL/GenBank/DDBJ whole genome shotgun (WGS) entry which is preliminary data.</text>
</comment>
<accession>A0A1F4VDF6</accession>
<dbReference type="AlphaFoldDB" id="A0A1F4VDF6"/>
<proteinExistence type="predicted"/>
<dbReference type="Proteomes" id="UP000176504">
    <property type="component" value="Unassembled WGS sequence"/>
</dbReference>
<evidence type="ECO:0000313" key="2">
    <source>
        <dbReference type="Proteomes" id="UP000176504"/>
    </source>
</evidence>
<gene>
    <name evidence="1" type="ORF">A3A78_03445</name>
</gene>
<sequence length="91" mass="10134">MSQEIVFVDVVRLEGHRTPVAVLSKVGASGVQLYLKNGSTFGLTLTPNINEALPMDVSPRSRDVITTLARERFGVEEDMVRFNNWPEFPAD</sequence>
<dbReference type="EMBL" id="MEVI01000003">
    <property type="protein sequence ID" value="OGC55010.1"/>
    <property type="molecule type" value="Genomic_DNA"/>
</dbReference>
<evidence type="ECO:0000313" key="1">
    <source>
        <dbReference type="EMBL" id="OGC55010.1"/>
    </source>
</evidence>
<reference evidence="1 2" key="1">
    <citation type="journal article" date="2016" name="Nat. Commun.">
        <title>Thousands of microbial genomes shed light on interconnected biogeochemical processes in an aquifer system.</title>
        <authorList>
            <person name="Anantharaman K."/>
            <person name="Brown C.T."/>
            <person name="Hug L.A."/>
            <person name="Sharon I."/>
            <person name="Castelle C.J."/>
            <person name="Probst A.J."/>
            <person name="Thomas B.C."/>
            <person name="Singh A."/>
            <person name="Wilkins M.J."/>
            <person name="Karaoz U."/>
            <person name="Brodie E.L."/>
            <person name="Williams K.H."/>
            <person name="Hubbard S.S."/>
            <person name="Banfield J.F."/>
        </authorList>
    </citation>
    <scope>NUCLEOTIDE SEQUENCE [LARGE SCALE GENOMIC DNA]</scope>
</reference>
<name>A0A1F4VDF6_UNCKA</name>
<organism evidence="1 2">
    <name type="scientific">candidate division WWE3 bacterium RIFCSPLOWO2_01_FULL_41_18</name>
    <dbReference type="NCBI Taxonomy" id="1802625"/>
    <lineage>
        <taxon>Bacteria</taxon>
        <taxon>Katanobacteria</taxon>
    </lineage>
</organism>